<keyword evidence="3" id="KW-1185">Reference proteome</keyword>
<dbReference type="GeneID" id="87842326"/>
<gene>
    <name evidence="2" type="ORF">B0H64DRAFT_419396</name>
</gene>
<accession>A0AAE0LQI3</accession>
<comment type="caution">
    <text evidence="2">The sequence shown here is derived from an EMBL/GenBank/DDBJ whole genome shotgun (WGS) entry which is preliminary data.</text>
</comment>
<dbReference type="EMBL" id="JAUEPN010000006">
    <property type="protein sequence ID" value="KAK3293732.1"/>
    <property type="molecule type" value="Genomic_DNA"/>
</dbReference>
<sequence length="432" mass="49329">MAKSRPWASLPAEILMILEEVSRQKDVGWASLASVCKEWQFVIARENFRQLKLRPSCLMAFERLIVLQRQLIRYIHLEIELPRYSCRQCTTSPSMRSMDQESLSISHGIWSLLRILGTWELANNGLANGVTLELSAYSPSDTEHWFKNYHFTPDADGNNGDNCKPDDPVHGWINGQQVVSPPATAIPRLFSMVHLGFQRDIPQVVLPPSVERLPNTLKKVSVFEDFSDTLATILVEDQNRNFTSVRMQVEAVRIADPQVGAAFASRSRDLEQLSVSYMVNAEDFFGACLPSWTWLRLESLALTSQLLYHGWERRKAIDALFYVAGMTALRMPRLRNLAIWNGREGNACAFIYYTDQDYAHVTWRGTWEMDLSPRVVEVWERVALESRSCPLRVTKQEVQGVIGSHGDAIHRLALPCLVVDPKSLWQIRREGR</sequence>
<dbReference type="Proteomes" id="UP001278766">
    <property type="component" value="Unassembled WGS sequence"/>
</dbReference>
<evidence type="ECO:0000313" key="3">
    <source>
        <dbReference type="Proteomes" id="UP001278766"/>
    </source>
</evidence>
<reference evidence="2" key="2">
    <citation type="submission" date="2023-06" db="EMBL/GenBank/DDBJ databases">
        <authorList>
            <consortium name="Lawrence Berkeley National Laboratory"/>
            <person name="Haridas S."/>
            <person name="Hensen N."/>
            <person name="Bonometti L."/>
            <person name="Westerberg I."/>
            <person name="Brannstrom I.O."/>
            <person name="Guillou S."/>
            <person name="Cros-Aarteil S."/>
            <person name="Calhoun S."/>
            <person name="Kuo A."/>
            <person name="Mondo S."/>
            <person name="Pangilinan J."/>
            <person name="Riley R."/>
            <person name="Labutti K."/>
            <person name="Andreopoulos B."/>
            <person name="Lipzen A."/>
            <person name="Chen C."/>
            <person name="Yanf M."/>
            <person name="Daum C."/>
            <person name="Ng V."/>
            <person name="Clum A."/>
            <person name="Steindorff A."/>
            <person name="Ohm R."/>
            <person name="Martin F."/>
            <person name="Silar P."/>
            <person name="Natvig D."/>
            <person name="Lalanne C."/>
            <person name="Gautier V."/>
            <person name="Ament-Velasquez S.L."/>
            <person name="Kruys A."/>
            <person name="Hutchinson M.I."/>
            <person name="Powell A.J."/>
            <person name="Barry K."/>
            <person name="Miller A.N."/>
            <person name="Grigoriev I.V."/>
            <person name="Debuchy R."/>
            <person name="Gladieux P."/>
            <person name="Thoren M.H."/>
            <person name="Johannesson H."/>
        </authorList>
    </citation>
    <scope>NUCLEOTIDE SEQUENCE</scope>
    <source>
        <strain evidence="2">CBS 168.71</strain>
    </source>
</reference>
<dbReference type="AlphaFoldDB" id="A0AAE0LQI3"/>
<protein>
    <recommendedName>
        <fullName evidence="1">DUF6546 domain-containing protein</fullName>
    </recommendedName>
</protein>
<dbReference type="InterPro" id="IPR046676">
    <property type="entry name" value="DUF6546"/>
</dbReference>
<dbReference type="Pfam" id="PF20183">
    <property type="entry name" value="DUF6546"/>
    <property type="match status" value="1"/>
</dbReference>
<proteinExistence type="predicted"/>
<reference evidence="2" key="1">
    <citation type="journal article" date="2023" name="Mol. Phylogenet. Evol.">
        <title>Genome-scale phylogeny and comparative genomics of the fungal order Sordariales.</title>
        <authorList>
            <person name="Hensen N."/>
            <person name="Bonometti L."/>
            <person name="Westerberg I."/>
            <person name="Brannstrom I.O."/>
            <person name="Guillou S."/>
            <person name="Cros-Aarteil S."/>
            <person name="Calhoun S."/>
            <person name="Haridas S."/>
            <person name="Kuo A."/>
            <person name="Mondo S."/>
            <person name="Pangilinan J."/>
            <person name="Riley R."/>
            <person name="LaButti K."/>
            <person name="Andreopoulos B."/>
            <person name="Lipzen A."/>
            <person name="Chen C."/>
            <person name="Yan M."/>
            <person name="Daum C."/>
            <person name="Ng V."/>
            <person name="Clum A."/>
            <person name="Steindorff A."/>
            <person name="Ohm R.A."/>
            <person name="Martin F."/>
            <person name="Silar P."/>
            <person name="Natvig D.O."/>
            <person name="Lalanne C."/>
            <person name="Gautier V."/>
            <person name="Ament-Velasquez S.L."/>
            <person name="Kruys A."/>
            <person name="Hutchinson M.I."/>
            <person name="Powell A.J."/>
            <person name="Barry K."/>
            <person name="Miller A.N."/>
            <person name="Grigoriev I.V."/>
            <person name="Debuchy R."/>
            <person name="Gladieux P."/>
            <person name="Hiltunen Thoren M."/>
            <person name="Johannesson H."/>
        </authorList>
    </citation>
    <scope>NUCLEOTIDE SEQUENCE</scope>
    <source>
        <strain evidence="2">CBS 168.71</strain>
    </source>
</reference>
<feature type="domain" description="DUF6546" evidence="1">
    <location>
        <begin position="213"/>
        <end position="420"/>
    </location>
</feature>
<evidence type="ECO:0000313" key="2">
    <source>
        <dbReference type="EMBL" id="KAK3293732.1"/>
    </source>
</evidence>
<evidence type="ECO:0000259" key="1">
    <source>
        <dbReference type="Pfam" id="PF20183"/>
    </source>
</evidence>
<dbReference type="RefSeq" id="XP_062657246.1">
    <property type="nucleotide sequence ID" value="XM_062805378.1"/>
</dbReference>
<name>A0AAE0LQI3_9PEZI</name>
<organism evidence="2 3">
    <name type="scientific">Chaetomium fimeti</name>
    <dbReference type="NCBI Taxonomy" id="1854472"/>
    <lineage>
        <taxon>Eukaryota</taxon>
        <taxon>Fungi</taxon>
        <taxon>Dikarya</taxon>
        <taxon>Ascomycota</taxon>
        <taxon>Pezizomycotina</taxon>
        <taxon>Sordariomycetes</taxon>
        <taxon>Sordariomycetidae</taxon>
        <taxon>Sordariales</taxon>
        <taxon>Chaetomiaceae</taxon>
        <taxon>Chaetomium</taxon>
    </lineage>
</organism>